<name>A0ABR4LWT1_9EURO</name>
<keyword evidence="3" id="KW-1185">Reference proteome</keyword>
<keyword evidence="1" id="KW-0472">Membrane</keyword>
<feature type="transmembrane region" description="Helical" evidence="1">
    <location>
        <begin position="122"/>
        <end position="145"/>
    </location>
</feature>
<organism evidence="2 3">
    <name type="scientific">Aspergillus lucknowensis</name>
    <dbReference type="NCBI Taxonomy" id="176173"/>
    <lineage>
        <taxon>Eukaryota</taxon>
        <taxon>Fungi</taxon>
        <taxon>Dikarya</taxon>
        <taxon>Ascomycota</taxon>
        <taxon>Pezizomycotina</taxon>
        <taxon>Eurotiomycetes</taxon>
        <taxon>Eurotiomycetidae</taxon>
        <taxon>Eurotiales</taxon>
        <taxon>Aspergillaceae</taxon>
        <taxon>Aspergillus</taxon>
        <taxon>Aspergillus subgen. Nidulantes</taxon>
    </lineage>
</organism>
<feature type="transmembrane region" description="Helical" evidence="1">
    <location>
        <begin position="165"/>
        <end position="189"/>
    </location>
</feature>
<dbReference type="EMBL" id="JBFXLQ010000012">
    <property type="protein sequence ID" value="KAL2868862.1"/>
    <property type="molecule type" value="Genomic_DNA"/>
</dbReference>
<evidence type="ECO:0000313" key="3">
    <source>
        <dbReference type="Proteomes" id="UP001610432"/>
    </source>
</evidence>
<evidence type="ECO:0000256" key="1">
    <source>
        <dbReference type="SAM" id="Phobius"/>
    </source>
</evidence>
<keyword evidence="1" id="KW-1133">Transmembrane helix</keyword>
<evidence type="ECO:0000313" key="2">
    <source>
        <dbReference type="EMBL" id="KAL2868862.1"/>
    </source>
</evidence>
<comment type="caution">
    <text evidence="2">The sequence shown here is derived from an EMBL/GenBank/DDBJ whole genome shotgun (WGS) entry which is preliminary data.</text>
</comment>
<protein>
    <submittedName>
        <fullName evidence="2">Uncharacterized protein</fullName>
    </submittedName>
</protein>
<sequence>MGHKVSAVAGVKSENFTDPGNAINEIWVGNTEIISRLPFGDSDMAQADWPKSGVPKIPWHNFIIPMKRDIETALNLSQGVDWDVIAQTPPHKLICCNGSGCIAHSFTSNFVITHQLINQHPAYLVVAVFLMLFALAFLGVSLSKIPHMPEYHPTKTYNASDVHPFALKAYCSTVCTIAGSVIGVVSVGFWIGAHQAYAFKTWDALLLEYGYYIVLALYMITATWNAIKKWREWLKVSGAAIHGRRYQSALDDLEHFAGKQQTHSLAGQSVTV</sequence>
<reference evidence="2 3" key="1">
    <citation type="submission" date="2024-07" db="EMBL/GenBank/DDBJ databases">
        <title>Section-level genome sequencing and comparative genomics of Aspergillus sections Usti and Cavernicolus.</title>
        <authorList>
            <consortium name="Lawrence Berkeley National Laboratory"/>
            <person name="Nybo J.L."/>
            <person name="Vesth T.C."/>
            <person name="Theobald S."/>
            <person name="Frisvad J.C."/>
            <person name="Larsen T.O."/>
            <person name="Kjaerboelling I."/>
            <person name="Rothschild-Mancinelli K."/>
            <person name="Lyhne E.K."/>
            <person name="Kogle M.E."/>
            <person name="Barry K."/>
            <person name="Clum A."/>
            <person name="Na H."/>
            <person name="Ledsgaard L."/>
            <person name="Lin J."/>
            <person name="Lipzen A."/>
            <person name="Kuo A."/>
            <person name="Riley R."/>
            <person name="Mondo S."/>
            <person name="Labutti K."/>
            <person name="Haridas S."/>
            <person name="Pangalinan J."/>
            <person name="Salamov A.A."/>
            <person name="Simmons B.A."/>
            <person name="Magnuson J.K."/>
            <person name="Chen J."/>
            <person name="Drula E."/>
            <person name="Henrissat B."/>
            <person name="Wiebenga A."/>
            <person name="Lubbers R.J."/>
            <person name="Gomes A.C."/>
            <person name="Macurrencykelacurrency M.R."/>
            <person name="Stajich J."/>
            <person name="Grigoriev I.V."/>
            <person name="Mortensen U.H."/>
            <person name="De Vries R.P."/>
            <person name="Baker S.E."/>
            <person name="Andersen M.R."/>
        </authorList>
    </citation>
    <scope>NUCLEOTIDE SEQUENCE [LARGE SCALE GENOMIC DNA]</scope>
    <source>
        <strain evidence="2 3">CBS 449.75</strain>
    </source>
</reference>
<feature type="transmembrane region" description="Helical" evidence="1">
    <location>
        <begin position="209"/>
        <end position="227"/>
    </location>
</feature>
<dbReference type="Proteomes" id="UP001610432">
    <property type="component" value="Unassembled WGS sequence"/>
</dbReference>
<accession>A0ABR4LWT1</accession>
<gene>
    <name evidence="2" type="ORF">BJX67DRAFT_379803</name>
</gene>
<dbReference type="GeneID" id="98147727"/>
<keyword evidence="1" id="KW-0812">Transmembrane</keyword>
<proteinExistence type="predicted"/>
<dbReference type="RefSeq" id="XP_070887841.1">
    <property type="nucleotide sequence ID" value="XM_071032655.1"/>
</dbReference>